<dbReference type="OrthoDB" id="5735516at2"/>
<accession>A0A428KGY7</accession>
<dbReference type="Proteomes" id="UP000270291">
    <property type="component" value="Unassembled WGS sequence"/>
</dbReference>
<evidence type="ECO:0000313" key="2">
    <source>
        <dbReference type="EMBL" id="RSK45723.1"/>
    </source>
</evidence>
<sequence>MRTARFFLLPLLLLTLSLAVWAHTYHASILELRFNPEKQRLEMALKIFIDDLEKDLSKGKAVPVRTDQLSRAQLNPLLQDLLRRSVQLSRTAGKPLPLTLVGLQKETDAYWVYFTAPLPATATGITLRHQLLLDIFPDQMNIVNLDAKGRKQSLLFREGEEQQQLKW</sequence>
<reference evidence="2 3" key="1">
    <citation type="submission" date="2018-12" db="EMBL/GenBank/DDBJ databases">
        <authorList>
            <person name="Feng G."/>
            <person name="Zhu H."/>
        </authorList>
    </citation>
    <scope>NUCLEOTIDE SEQUENCE [LARGE SCALE GENOMIC DNA]</scope>
    <source>
        <strain evidence="2 3">LMG 26000</strain>
    </source>
</reference>
<keyword evidence="1" id="KW-0732">Signal</keyword>
<feature type="chain" id="PRO_5019542930" evidence="1">
    <location>
        <begin position="23"/>
        <end position="167"/>
    </location>
</feature>
<protein>
    <submittedName>
        <fullName evidence="2">Uncharacterized protein</fullName>
    </submittedName>
</protein>
<dbReference type="EMBL" id="RWIU01000001">
    <property type="protein sequence ID" value="RSK45723.1"/>
    <property type="molecule type" value="Genomic_DNA"/>
</dbReference>
<gene>
    <name evidence="2" type="ORF">EI293_00705</name>
</gene>
<evidence type="ECO:0000256" key="1">
    <source>
        <dbReference type="SAM" id="SignalP"/>
    </source>
</evidence>
<comment type="caution">
    <text evidence="2">The sequence shown here is derived from an EMBL/GenBank/DDBJ whole genome shotgun (WGS) entry which is preliminary data.</text>
</comment>
<evidence type="ECO:0000313" key="3">
    <source>
        <dbReference type="Proteomes" id="UP000270291"/>
    </source>
</evidence>
<dbReference type="AlphaFoldDB" id="A0A428KGY7"/>
<feature type="signal peptide" evidence="1">
    <location>
        <begin position="1"/>
        <end position="22"/>
    </location>
</feature>
<keyword evidence="3" id="KW-1185">Reference proteome</keyword>
<dbReference type="InterPro" id="IPR046525">
    <property type="entry name" value="DUF6702"/>
</dbReference>
<organism evidence="2 3">
    <name type="scientific">Hymenobacter perfusus</name>
    <dbReference type="NCBI Taxonomy" id="1236770"/>
    <lineage>
        <taxon>Bacteria</taxon>
        <taxon>Pseudomonadati</taxon>
        <taxon>Bacteroidota</taxon>
        <taxon>Cytophagia</taxon>
        <taxon>Cytophagales</taxon>
        <taxon>Hymenobacteraceae</taxon>
        <taxon>Hymenobacter</taxon>
    </lineage>
</organism>
<name>A0A428KGY7_9BACT</name>
<dbReference type="Pfam" id="PF20420">
    <property type="entry name" value="DUF6702"/>
    <property type="match status" value="1"/>
</dbReference>
<proteinExistence type="predicted"/>
<dbReference type="RefSeq" id="WP_125434740.1">
    <property type="nucleotide sequence ID" value="NZ_RWIU01000001.1"/>
</dbReference>